<keyword evidence="1" id="KW-0560">Oxidoreductase</keyword>
<dbReference type="PANTHER" id="PTHR13789">
    <property type="entry name" value="MONOOXYGENASE"/>
    <property type="match status" value="1"/>
</dbReference>
<dbReference type="InterPro" id="IPR002938">
    <property type="entry name" value="FAD-bd"/>
</dbReference>
<name>A0A1H3DAK6_9BACT</name>
<dbReference type="InterPro" id="IPR036188">
    <property type="entry name" value="FAD/NAD-bd_sf"/>
</dbReference>
<dbReference type="GO" id="GO:0071949">
    <property type="term" value="F:FAD binding"/>
    <property type="evidence" value="ECO:0007669"/>
    <property type="project" value="InterPro"/>
</dbReference>
<keyword evidence="5" id="KW-1185">Reference proteome</keyword>
<organism evidence="4 5">
    <name type="scientific">Hymenobacter psychrophilus</name>
    <dbReference type="NCBI Taxonomy" id="651662"/>
    <lineage>
        <taxon>Bacteria</taxon>
        <taxon>Pseudomonadati</taxon>
        <taxon>Bacteroidota</taxon>
        <taxon>Cytophagia</taxon>
        <taxon>Cytophagales</taxon>
        <taxon>Hymenobacteraceae</taxon>
        <taxon>Hymenobacter</taxon>
    </lineage>
</organism>
<dbReference type="GO" id="GO:0004497">
    <property type="term" value="F:monooxygenase activity"/>
    <property type="evidence" value="ECO:0007669"/>
    <property type="project" value="UniProtKB-KW"/>
</dbReference>
<gene>
    <name evidence="4" type="ORF">SAMN04488069_102263</name>
</gene>
<dbReference type="RefSeq" id="WP_092738088.1">
    <property type="nucleotide sequence ID" value="NZ_FNOV01000002.1"/>
</dbReference>
<reference evidence="5" key="1">
    <citation type="submission" date="2016-10" db="EMBL/GenBank/DDBJ databases">
        <authorList>
            <person name="Varghese N."/>
            <person name="Submissions S."/>
        </authorList>
    </citation>
    <scope>NUCLEOTIDE SEQUENCE [LARGE SCALE GENOMIC DNA]</scope>
    <source>
        <strain evidence="5">CGMCC 1.8975</strain>
    </source>
</reference>
<dbReference type="Proteomes" id="UP000199249">
    <property type="component" value="Unassembled WGS sequence"/>
</dbReference>
<protein>
    <submittedName>
        <fullName evidence="4">2-polyprenyl-6-methoxyphenol hydroxylase</fullName>
    </submittedName>
</protein>
<evidence type="ECO:0000259" key="3">
    <source>
        <dbReference type="Pfam" id="PF01494"/>
    </source>
</evidence>
<dbReference type="PRINTS" id="PR00420">
    <property type="entry name" value="RNGMNOXGNASE"/>
</dbReference>
<evidence type="ECO:0000313" key="4">
    <source>
        <dbReference type="EMBL" id="SDX62774.1"/>
    </source>
</evidence>
<keyword evidence="2" id="KW-0503">Monooxygenase</keyword>
<dbReference type="AlphaFoldDB" id="A0A1H3DAK6"/>
<feature type="domain" description="FAD-binding" evidence="3">
    <location>
        <begin position="6"/>
        <end position="194"/>
    </location>
</feature>
<evidence type="ECO:0000256" key="2">
    <source>
        <dbReference type="ARBA" id="ARBA00023033"/>
    </source>
</evidence>
<dbReference type="PANTHER" id="PTHR13789:SF309">
    <property type="entry name" value="PUTATIVE (AFU_ORTHOLOGUE AFUA_6G14510)-RELATED"/>
    <property type="match status" value="1"/>
</dbReference>
<feature type="domain" description="FAD-binding" evidence="3">
    <location>
        <begin position="272"/>
        <end position="313"/>
    </location>
</feature>
<evidence type="ECO:0000256" key="1">
    <source>
        <dbReference type="ARBA" id="ARBA00023002"/>
    </source>
</evidence>
<dbReference type="EMBL" id="FNOV01000002">
    <property type="protein sequence ID" value="SDX62774.1"/>
    <property type="molecule type" value="Genomic_DNA"/>
</dbReference>
<dbReference type="Gene3D" id="3.50.50.60">
    <property type="entry name" value="FAD/NAD(P)-binding domain"/>
    <property type="match status" value="1"/>
</dbReference>
<dbReference type="STRING" id="651662.SAMN04488069_102263"/>
<dbReference type="OrthoDB" id="9766816at2"/>
<dbReference type="Pfam" id="PF01494">
    <property type="entry name" value="FAD_binding_3"/>
    <property type="match status" value="2"/>
</dbReference>
<dbReference type="InterPro" id="IPR050493">
    <property type="entry name" value="FAD-dep_Monooxygenase_BioMet"/>
</dbReference>
<evidence type="ECO:0000313" key="5">
    <source>
        <dbReference type="Proteomes" id="UP000199249"/>
    </source>
</evidence>
<dbReference type="SUPFAM" id="SSF51905">
    <property type="entry name" value="FAD/NAD(P)-binding domain"/>
    <property type="match status" value="1"/>
</dbReference>
<proteinExistence type="predicted"/>
<sequence>MQLSGIIIGGGIAGLTAAIALQQRGIAAIVCEAAPQILPLGAGIWMAPNAMQVFERLGVAAKINAGGVPLTAIEVVDGQMRPIMRTDQARIRQRFGHGTTAIRRATLQQLLLAEIDPAQVRLGKVCVGLVDDNEGVSVTFADGSTLRGAFVVGADGIHSPIREHLFPGRRPAGKGHLVWRGMSEIHLDAHFKKAIREAWMGGLRFGFSEIADGVVDWFAAVPGTFGGERAGLLKRLQAAFAEFAYPVGAILAAARESAILKNEIMDIDPLPHWHRGRIGLIGDAAHAATPYMGQGGCQAVEDAFALALSLQQHPDTPAQAFAALRALRHAKARHIVQMSRLLGRVGYLTGNVGALRNAAMRATPQWVTERQFCAVYALNY</sequence>
<accession>A0A1H3DAK6</accession>